<evidence type="ECO:0000313" key="2">
    <source>
        <dbReference type="EMBL" id="GBG72014.1"/>
    </source>
</evidence>
<dbReference type="EMBL" id="BFEA01000157">
    <property type="protein sequence ID" value="GBG72014.1"/>
    <property type="molecule type" value="Genomic_DNA"/>
</dbReference>
<organism evidence="2 3">
    <name type="scientific">Chara braunii</name>
    <name type="common">Braun's stonewort</name>
    <dbReference type="NCBI Taxonomy" id="69332"/>
    <lineage>
        <taxon>Eukaryota</taxon>
        <taxon>Viridiplantae</taxon>
        <taxon>Streptophyta</taxon>
        <taxon>Charophyceae</taxon>
        <taxon>Charales</taxon>
        <taxon>Characeae</taxon>
        <taxon>Chara</taxon>
    </lineage>
</organism>
<feature type="compositionally biased region" description="Basic and acidic residues" evidence="1">
    <location>
        <begin position="256"/>
        <end position="268"/>
    </location>
</feature>
<sequence length="735" mass="84239">MRRAEGEKKTKEEEERRKNQDFARKIEELRLQLRMDLNKEWRQREQEATAAVKSNLDDGQPTVKNWKDRKCGRKGKKSRRGQRSDSSESSDSESESEWDSTLSTSSKEDGSKGRGRRKKGKERTRGAKKKITKPKDRKKVVSPVNLTPRFERGECSKHCTSGLEKEHGEQRPDEEDRDEREDEPKTPLTGGYKGLSAGCSQKGLIEYCISAHKIYSGKSALDLRKLCDKKGIRYTKKPEVVELLTRQQVELAYEGFEEKEGEGSADKKGKGKAQQTPKAEIRKDQIVHEHATRWREHCRNARNYALGLTPHLYRRLRSFGLEKYVLLLIRHTEKDDDYAYEKFLIANFCPSLNSRDIDKREVRRRRKVRKGRRERKGRSAGTAVREAVIGRYQESSFASLFNWLNSRCGTGEVHKVVDFSKGALWIDGWKVIRRTFGETRLLIAGSRMRLKHAKENLQKGGTVVFLRIVKMKTTTEKNNFFLAMLLRRPKPSSQLANLTTNKLVGLYWAAGCFAEKKTKLALRWKIDSAIRRKTGIGVRRRITVKLRYDSDIRKRGVREMVEQVVDGKVQEKAVAGFMKTRIRVVWLRNRTVGQLLHNQKVFAMEEEFSCGCSNSSLPKMDGHGATRFAELPEVPQFLRNSKNITRSSRALNGDTLVQAVLDATKHIQGITPKIVVPEGTIAEERGTSVAWTDDEVKMWSKKLSGLVLVPVDRNQGDTAVFCPVLYRHAFGKVFL</sequence>
<dbReference type="Proteomes" id="UP000265515">
    <property type="component" value="Unassembled WGS sequence"/>
</dbReference>
<feature type="compositionally biased region" description="Basic residues" evidence="1">
    <location>
        <begin position="70"/>
        <end position="81"/>
    </location>
</feature>
<feature type="region of interest" description="Disordered" evidence="1">
    <location>
        <begin position="42"/>
        <end position="193"/>
    </location>
</feature>
<name>A0A388KPN0_CHABU</name>
<feature type="compositionally biased region" description="Basic residues" evidence="1">
    <location>
        <begin position="113"/>
        <end position="140"/>
    </location>
</feature>
<feature type="compositionally biased region" description="Basic and acidic residues" evidence="1">
    <location>
        <begin position="149"/>
        <end position="171"/>
    </location>
</feature>
<comment type="caution">
    <text evidence="2">The sequence shown here is derived from an EMBL/GenBank/DDBJ whole genome shotgun (WGS) entry which is preliminary data.</text>
</comment>
<reference evidence="2 3" key="1">
    <citation type="journal article" date="2018" name="Cell">
        <title>The Chara Genome: Secondary Complexity and Implications for Plant Terrestrialization.</title>
        <authorList>
            <person name="Nishiyama T."/>
            <person name="Sakayama H."/>
            <person name="Vries J.D."/>
            <person name="Buschmann H."/>
            <person name="Saint-Marcoux D."/>
            <person name="Ullrich K.K."/>
            <person name="Haas F.B."/>
            <person name="Vanderstraeten L."/>
            <person name="Becker D."/>
            <person name="Lang D."/>
            <person name="Vosolsobe S."/>
            <person name="Rombauts S."/>
            <person name="Wilhelmsson P.K.I."/>
            <person name="Janitza P."/>
            <person name="Kern R."/>
            <person name="Heyl A."/>
            <person name="Rumpler F."/>
            <person name="Villalobos L.I.A.C."/>
            <person name="Clay J.M."/>
            <person name="Skokan R."/>
            <person name="Toyoda A."/>
            <person name="Suzuki Y."/>
            <person name="Kagoshima H."/>
            <person name="Schijlen E."/>
            <person name="Tajeshwar N."/>
            <person name="Catarino B."/>
            <person name="Hetherington A.J."/>
            <person name="Saltykova A."/>
            <person name="Bonnot C."/>
            <person name="Breuninger H."/>
            <person name="Symeonidi A."/>
            <person name="Radhakrishnan G.V."/>
            <person name="Van Nieuwerburgh F."/>
            <person name="Deforce D."/>
            <person name="Chang C."/>
            <person name="Karol K.G."/>
            <person name="Hedrich R."/>
            <person name="Ulvskov P."/>
            <person name="Glockner G."/>
            <person name="Delwiche C.F."/>
            <person name="Petrasek J."/>
            <person name="Van de Peer Y."/>
            <person name="Friml J."/>
            <person name="Beilby M."/>
            <person name="Dolan L."/>
            <person name="Kohara Y."/>
            <person name="Sugano S."/>
            <person name="Fujiyama A."/>
            <person name="Delaux P.-M."/>
            <person name="Quint M."/>
            <person name="TheiBen G."/>
            <person name="Hagemann M."/>
            <person name="Harholt J."/>
            <person name="Dunand C."/>
            <person name="Zachgo S."/>
            <person name="Langdale J."/>
            <person name="Maumus F."/>
            <person name="Straeten D.V.D."/>
            <person name="Gould S.B."/>
            <person name="Rensing S.A."/>
        </authorList>
    </citation>
    <scope>NUCLEOTIDE SEQUENCE [LARGE SCALE GENOMIC DNA]</scope>
    <source>
        <strain evidence="2 3">S276</strain>
    </source>
</reference>
<feature type="region of interest" description="Disordered" evidence="1">
    <location>
        <begin position="256"/>
        <end position="280"/>
    </location>
</feature>
<dbReference type="Gramene" id="GBG72014">
    <property type="protein sequence ID" value="GBG72014"/>
    <property type="gene ID" value="CBR_g10950"/>
</dbReference>
<dbReference type="AlphaFoldDB" id="A0A388KPN0"/>
<accession>A0A388KPN0</accession>
<protein>
    <submittedName>
        <fullName evidence="2">Uncharacterized protein</fullName>
    </submittedName>
</protein>
<gene>
    <name evidence="2" type="ORF">CBR_g10950</name>
</gene>
<feature type="compositionally biased region" description="Acidic residues" evidence="1">
    <location>
        <begin position="172"/>
        <end position="181"/>
    </location>
</feature>
<proteinExistence type="predicted"/>
<feature type="compositionally biased region" description="Acidic residues" evidence="1">
    <location>
        <begin position="88"/>
        <end position="98"/>
    </location>
</feature>
<evidence type="ECO:0000256" key="1">
    <source>
        <dbReference type="SAM" id="MobiDB-lite"/>
    </source>
</evidence>
<feature type="region of interest" description="Disordered" evidence="1">
    <location>
        <begin position="1"/>
        <end position="23"/>
    </location>
</feature>
<keyword evidence="3" id="KW-1185">Reference proteome</keyword>
<evidence type="ECO:0000313" key="3">
    <source>
        <dbReference type="Proteomes" id="UP000265515"/>
    </source>
</evidence>